<dbReference type="EMBL" id="GGMS01007250">
    <property type="protein sequence ID" value="MBY76453.1"/>
    <property type="molecule type" value="Transcribed_RNA"/>
</dbReference>
<proteinExistence type="predicted"/>
<reference evidence="1" key="1">
    <citation type="submission" date="2018-04" db="EMBL/GenBank/DDBJ databases">
        <title>Transcriptome assembly of Sipha flava.</title>
        <authorList>
            <person name="Scully E.D."/>
            <person name="Geib S.M."/>
            <person name="Palmer N.A."/>
            <person name="Koch K."/>
            <person name="Bradshaw J."/>
            <person name="Heng-Moss T."/>
            <person name="Sarath G."/>
        </authorList>
    </citation>
    <scope>NUCLEOTIDE SEQUENCE</scope>
</reference>
<name>A0A2S2QFI8_9HEMI</name>
<protein>
    <submittedName>
        <fullName evidence="1">Uncharacterized protein</fullName>
    </submittedName>
</protein>
<sequence length="102" mass="12569">MRMFISVKIRVHRLFQFRQSPWMVKYIHLITKIRKKAANYFEKDFYELLNKAVIYYYYCNLGKTMELTRKIIKMELVSSEPKLQKLTNRITLKYCTFMKIKI</sequence>
<organism evidence="1">
    <name type="scientific">Sipha flava</name>
    <name type="common">yellow sugarcane aphid</name>
    <dbReference type="NCBI Taxonomy" id="143950"/>
    <lineage>
        <taxon>Eukaryota</taxon>
        <taxon>Metazoa</taxon>
        <taxon>Ecdysozoa</taxon>
        <taxon>Arthropoda</taxon>
        <taxon>Hexapoda</taxon>
        <taxon>Insecta</taxon>
        <taxon>Pterygota</taxon>
        <taxon>Neoptera</taxon>
        <taxon>Paraneoptera</taxon>
        <taxon>Hemiptera</taxon>
        <taxon>Sternorrhyncha</taxon>
        <taxon>Aphidomorpha</taxon>
        <taxon>Aphidoidea</taxon>
        <taxon>Aphididae</taxon>
        <taxon>Sipha</taxon>
    </lineage>
</organism>
<accession>A0A2S2QFI8</accession>
<gene>
    <name evidence="1" type="ORF">g.120034</name>
</gene>
<evidence type="ECO:0000313" key="1">
    <source>
        <dbReference type="EMBL" id="MBY76453.1"/>
    </source>
</evidence>
<dbReference type="OrthoDB" id="6610558at2759"/>
<dbReference type="AlphaFoldDB" id="A0A2S2QFI8"/>